<evidence type="ECO:0000256" key="1">
    <source>
        <dbReference type="SAM" id="Coils"/>
    </source>
</evidence>
<name>A0ABS8V9N7_DATST</name>
<reference evidence="2 3" key="1">
    <citation type="journal article" date="2021" name="BMC Genomics">
        <title>Datura genome reveals duplications of psychoactive alkaloid biosynthetic genes and high mutation rate following tissue culture.</title>
        <authorList>
            <person name="Rajewski A."/>
            <person name="Carter-House D."/>
            <person name="Stajich J."/>
            <person name="Litt A."/>
        </authorList>
    </citation>
    <scope>NUCLEOTIDE SEQUENCE [LARGE SCALE GENOMIC DNA]</scope>
    <source>
        <strain evidence="2">AR-01</strain>
    </source>
</reference>
<keyword evidence="1" id="KW-0175">Coiled coil</keyword>
<feature type="coiled-coil region" evidence="1">
    <location>
        <begin position="230"/>
        <end position="260"/>
    </location>
</feature>
<dbReference type="EMBL" id="JACEIK010003987">
    <property type="protein sequence ID" value="MCD9643758.1"/>
    <property type="molecule type" value="Genomic_DNA"/>
</dbReference>
<gene>
    <name evidence="2" type="ORF">HAX54_031429</name>
</gene>
<protein>
    <submittedName>
        <fullName evidence="2">Uncharacterized protein</fullName>
    </submittedName>
</protein>
<sequence>MESKLESAKKEVFQCHSNRDAVEQLQKSSPDTESIEQRLVRFNFLRPSISHGLLISSHEEDWLVTKRNKSLISIQSKAMVVLIKWSFAKMELKFSLVAVDRNLEVCCHFEGPVAINNSLSELLKIDHARVIDTSYVSISGSASLIEDLLATCVRCKSLRWQLLVHRMTAAVHSHTKLFLETLLWRLRILVDSQKLHLDSGISGSLGSSRVKEAISEDQCTELKEGAGAGCNQCETHLKEIEKLKKELSHRDEEISSLNKLIVNLVRKQGL</sequence>
<keyword evidence="3" id="KW-1185">Reference proteome</keyword>
<accession>A0ABS8V9N7</accession>
<evidence type="ECO:0000313" key="3">
    <source>
        <dbReference type="Proteomes" id="UP000823775"/>
    </source>
</evidence>
<comment type="caution">
    <text evidence="2">The sequence shown here is derived from an EMBL/GenBank/DDBJ whole genome shotgun (WGS) entry which is preliminary data.</text>
</comment>
<evidence type="ECO:0000313" key="2">
    <source>
        <dbReference type="EMBL" id="MCD9643758.1"/>
    </source>
</evidence>
<dbReference type="Proteomes" id="UP000823775">
    <property type="component" value="Unassembled WGS sequence"/>
</dbReference>
<proteinExistence type="predicted"/>
<organism evidence="2 3">
    <name type="scientific">Datura stramonium</name>
    <name type="common">Jimsonweed</name>
    <name type="synonym">Common thornapple</name>
    <dbReference type="NCBI Taxonomy" id="4076"/>
    <lineage>
        <taxon>Eukaryota</taxon>
        <taxon>Viridiplantae</taxon>
        <taxon>Streptophyta</taxon>
        <taxon>Embryophyta</taxon>
        <taxon>Tracheophyta</taxon>
        <taxon>Spermatophyta</taxon>
        <taxon>Magnoliopsida</taxon>
        <taxon>eudicotyledons</taxon>
        <taxon>Gunneridae</taxon>
        <taxon>Pentapetalae</taxon>
        <taxon>asterids</taxon>
        <taxon>lamiids</taxon>
        <taxon>Solanales</taxon>
        <taxon>Solanaceae</taxon>
        <taxon>Solanoideae</taxon>
        <taxon>Datureae</taxon>
        <taxon>Datura</taxon>
    </lineage>
</organism>